<evidence type="ECO:0000256" key="6">
    <source>
        <dbReference type="ARBA" id="ARBA00023277"/>
    </source>
</evidence>
<evidence type="ECO:0000259" key="8">
    <source>
        <dbReference type="Pfam" id="PF00479"/>
    </source>
</evidence>
<comment type="pathway">
    <text evidence="1 7">Carbohydrate degradation; pentose phosphate pathway; D-ribulose 5-phosphate from D-glucose 6-phosphate (oxidative stage): step 1/3.</text>
</comment>
<organism evidence="10 11">
    <name type="scientific">Blastocystis sp. subtype 1 (strain ATCC 50177 / NandII)</name>
    <dbReference type="NCBI Taxonomy" id="478820"/>
    <lineage>
        <taxon>Eukaryota</taxon>
        <taxon>Sar</taxon>
        <taxon>Stramenopiles</taxon>
        <taxon>Bigyra</taxon>
        <taxon>Opalozoa</taxon>
        <taxon>Opalinata</taxon>
        <taxon>Blastocystidae</taxon>
        <taxon>Blastocystis</taxon>
    </lineage>
</organism>
<dbReference type="OrthoDB" id="60984at2759"/>
<dbReference type="PIRSF" id="PIRSF000110">
    <property type="entry name" value="G6PD"/>
    <property type="match status" value="1"/>
</dbReference>
<keyword evidence="3 7" id="KW-0313">Glucose metabolism</keyword>
<evidence type="ECO:0000259" key="9">
    <source>
        <dbReference type="Pfam" id="PF02781"/>
    </source>
</evidence>
<evidence type="ECO:0000256" key="4">
    <source>
        <dbReference type="ARBA" id="ARBA00022857"/>
    </source>
</evidence>
<keyword evidence="5 7" id="KW-0560">Oxidoreductase</keyword>
<dbReference type="PRINTS" id="PR00079">
    <property type="entry name" value="G6PDHDRGNASE"/>
</dbReference>
<keyword evidence="11" id="KW-1185">Reference proteome</keyword>
<evidence type="ECO:0000313" key="11">
    <source>
        <dbReference type="Proteomes" id="UP000078348"/>
    </source>
</evidence>
<dbReference type="Pfam" id="PF02781">
    <property type="entry name" value="G6PD_C"/>
    <property type="match status" value="1"/>
</dbReference>
<dbReference type="EC" id="1.1.1.49" evidence="7"/>
<accession>A0A196SLC7</accession>
<comment type="similarity">
    <text evidence="2 7">Belongs to the glucose-6-phosphate dehydrogenase family.</text>
</comment>
<comment type="caution">
    <text evidence="10">The sequence shown here is derived from an EMBL/GenBank/DDBJ whole genome shotgun (WGS) entry which is preliminary data.</text>
</comment>
<evidence type="ECO:0000256" key="5">
    <source>
        <dbReference type="ARBA" id="ARBA00023002"/>
    </source>
</evidence>
<dbReference type="HAMAP" id="MF_00966">
    <property type="entry name" value="G6PD"/>
    <property type="match status" value="1"/>
</dbReference>
<comment type="catalytic activity">
    <reaction evidence="7">
        <text>D-glucose 6-phosphate + NADP(+) = 6-phospho-D-glucono-1,5-lactone + NADPH + H(+)</text>
        <dbReference type="Rhea" id="RHEA:15841"/>
        <dbReference type="ChEBI" id="CHEBI:15378"/>
        <dbReference type="ChEBI" id="CHEBI:57783"/>
        <dbReference type="ChEBI" id="CHEBI:57955"/>
        <dbReference type="ChEBI" id="CHEBI:58349"/>
        <dbReference type="ChEBI" id="CHEBI:61548"/>
        <dbReference type="EC" id="1.1.1.49"/>
    </reaction>
</comment>
<dbReference type="PANTHER" id="PTHR23429">
    <property type="entry name" value="GLUCOSE-6-PHOSPHATE 1-DEHYDROGENASE G6PD"/>
    <property type="match status" value="1"/>
</dbReference>
<dbReference type="InterPro" id="IPR022674">
    <property type="entry name" value="G6P_DH_NAD-bd"/>
</dbReference>
<dbReference type="PROSITE" id="PS00069">
    <property type="entry name" value="G6P_DEHYDROGENASE"/>
    <property type="match status" value="1"/>
</dbReference>
<proteinExistence type="inferred from homology"/>
<dbReference type="Gene3D" id="3.30.360.10">
    <property type="entry name" value="Dihydrodipicolinate Reductase, domain 2"/>
    <property type="match status" value="1"/>
</dbReference>
<evidence type="ECO:0000313" key="10">
    <source>
        <dbReference type="EMBL" id="OAO17853.1"/>
    </source>
</evidence>
<dbReference type="Gene3D" id="3.40.50.720">
    <property type="entry name" value="NAD(P)-binding Rossmann-like Domain"/>
    <property type="match status" value="1"/>
</dbReference>
<dbReference type="InterPro" id="IPR019796">
    <property type="entry name" value="G6P_DH_AS"/>
</dbReference>
<dbReference type="GO" id="GO:0050661">
    <property type="term" value="F:NADP binding"/>
    <property type="evidence" value="ECO:0007669"/>
    <property type="project" value="InterPro"/>
</dbReference>
<feature type="domain" description="Glucose-6-phosphate dehydrogenase NAD-binding" evidence="8">
    <location>
        <begin position="19"/>
        <end position="205"/>
    </location>
</feature>
<evidence type="ECO:0000256" key="7">
    <source>
        <dbReference type="RuleBase" id="RU362120"/>
    </source>
</evidence>
<evidence type="ECO:0000256" key="3">
    <source>
        <dbReference type="ARBA" id="ARBA00022526"/>
    </source>
</evidence>
<dbReference type="Proteomes" id="UP000078348">
    <property type="component" value="Unassembled WGS sequence"/>
</dbReference>
<dbReference type="STRING" id="478820.A0A196SLC7"/>
<keyword evidence="4 7" id="KW-0521">NADP</keyword>
<dbReference type="EMBL" id="LXWW01000015">
    <property type="protein sequence ID" value="OAO17853.1"/>
    <property type="molecule type" value="Genomic_DNA"/>
</dbReference>
<dbReference type="NCBIfam" id="TIGR00871">
    <property type="entry name" value="zwf"/>
    <property type="match status" value="1"/>
</dbReference>
<comment type="function">
    <text evidence="7">Catalyzes the rate-limiting step of the oxidative pentose-phosphate pathway, which represents a route for the dissimilation of carbohydrates besides glycolysis.</text>
</comment>
<dbReference type="GO" id="GO:0006006">
    <property type="term" value="P:glucose metabolic process"/>
    <property type="evidence" value="ECO:0007669"/>
    <property type="project" value="UniProtKB-KW"/>
</dbReference>
<dbReference type="SUPFAM" id="SSF51735">
    <property type="entry name" value="NAD(P)-binding Rossmann-fold domains"/>
    <property type="match status" value="1"/>
</dbReference>
<feature type="domain" description="Glucose-6-phosphate dehydrogenase C-terminal" evidence="9">
    <location>
        <begin position="207"/>
        <end position="488"/>
    </location>
</feature>
<protein>
    <recommendedName>
        <fullName evidence="7">Glucose-6-phosphate 1-dehydrogenase</fullName>
        <ecNumber evidence="7">1.1.1.49</ecNumber>
    </recommendedName>
</protein>
<dbReference type="AlphaFoldDB" id="A0A196SLC7"/>
<gene>
    <name evidence="10" type="ORF">AV274_0409</name>
</gene>
<dbReference type="PANTHER" id="PTHR23429:SF0">
    <property type="entry name" value="GLUCOSE-6-PHOSPHATE 1-DEHYDROGENASE"/>
    <property type="match status" value="1"/>
</dbReference>
<dbReference type="SUPFAM" id="SSF55347">
    <property type="entry name" value="Glyceraldehyde-3-phosphate dehydrogenase-like, C-terminal domain"/>
    <property type="match status" value="1"/>
</dbReference>
<keyword evidence="6 7" id="KW-0119">Carbohydrate metabolism</keyword>
<dbReference type="GO" id="GO:0009051">
    <property type="term" value="P:pentose-phosphate shunt, oxidative branch"/>
    <property type="evidence" value="ECO:0007669"/>
    <property type="project" value="TreeGrafter"/>
</dbReference>
<evidence type="ECO:0000256" key="1">
    <source>
        <dbReference type="ARBA" id="ARBA00004937"/>
    </source>
</evidence>
<sequence>MRRVWGKGNPDYDGTLSIVVVGASGNLAMLKTYPALFSLFTHSLLPMYTTIVGYARTKMDTAAFREKLRKALPKDARCVDCFLKICYYHSGQYDSNEDFSKLSAELDEHENTQCQLYTEGGVQKWVCNKNRLFYFAIPPSQFPPVSKCIHDTCINNSGFHRLVVEKPFGRDYDTSKELNNYIKELFSEDDIYRIDHYLGKEMVQNLLVTRFSNMIISALWSRTFISNVQIVFKETLGVNGRGGYFDNYGIIRDVMQNHLLQMVCLLAMEQPLSLHSADIRDEKARLLKAIEPMTLENTVVGQYVASATEPGYLDDPTVPKDSLTATFAATVLKVNTPRWAGVPFYLKCGKALDESKAEIRIQFKDMACPLFPQSNRNELVLRVQPDTAIYMKTNVKTPGLETQPIMTELDMTYKEKYDFVLPEAYERLILDIIRGDHSNFVRSDELELSWKIFTPVLHELEEKKIKPLPYVRGTRGPEEADVLRDRFGYVRTVDYEWTEPQLVPRV</sequence>
<dbReference type="InterPro" id="IPR022675">
    <property type="entry name" value="G6P_DH_C"/>
</dbReference>
<dbReference type="InterPro" id="IPR036291">
    <property type="entry name" value="NAD(P)-bd_dom_sf"/>
</dbReference>
<dbReference type="InterPro" id="IPR001282">
    <property type="entry name" value="G6P_DH"/>
</dbReference>
<evidence type="ECO:0000256" key="2">
    <source>
        <dbReference type="ARBA" id="ARBA00009975"/>
    </source>
</evidence>
<dbReference type="UniPathway" id="UPA00115">
    <property type="reaction ID" value="UER00408"/>
</dbReference>
<name>A0A196SLC7_BLAHN</name>
<dbReference type="Pfam" id="PF00479">
    <property type="entry name" value="G6PD_N"/>
    <property type="match status" value="1"/>
</dbReference>
<reference evidence="10 11" key="1">
    <citation type="submission" date="2016-05" db="EMBL/GenBank/DDBJ databases">
        <title>Nuclear genome of Blastocystis sp. subtype 1 NandII.</title>
        <authorList>
            <person name="Gentekaki E."/>
            <person name="Curtis B."/>
            <person name="Stairs C."/>
            <person name="Eme L."/>
            <person name="Herman E."/>
            <person name="Klimes V."/>
            <person name="Arias M.C."/>
            <person name="Elias M."/>
            <person name="Hilliou F."/>
            <person name="Klute M."/>
            <person name="Malik S.-B."/>
            <person name="Pightling A."/>
            <person name="Rachubinski R."/>
            <person name="Salas D."/>
            <person name="Schlacht A."/>
            <person name="Suga H."/>
            <person name="Archibald J."/>
            <person name="Ball S.G."/>
            <person name="Clark G."/>
            <person name="Dacks J."/>
            <person name="Van Der Giezen M."/>
            <person name="Tsaousis A."/>
            <person name="Roger A."/>
        </authorList>
    </citation>
    <scope>NUCLEOTIDE SEQUENCE [LARGE SCALE GENOMIC DNA]</scope>
    <source>
        <strain evidence="11">ATCC 50177 / NandII</strain>
    </source>
</reference>
<dbReference type="GO" id="GO:0004345">
    <property type="term" value="F:glucose-6-phosphate dehydrogenase activity"/>
    <property type="evidence" value="ECO:0007669"/>
    <property type="project" value="UniProtKB-EC"/>
</dbReference>